<keyword evidence="6" id="KW-0934">Plastid</keyword>
<comment type="similarity">
    <text evidence="3">Belongs to the fucoxanthin chlorophyll protein family.</text>
</comment>
<organism evidence="9">
    <name type="scientific">Octactis speculum</name>
    <dbReference type="NCBI Taxonomy" id="3111310"/>
    <lineage>
        <taxon>Eukaryota</taxon>
        <taxon>Sar</taxon>
        <taxon>Stramenopiles</taxon>
        <taxon>Ochrophyta</taxon>
        <taxon>Dictyochophyceae</taxon>
        <taxon>Dictyochales</taxon>
        <taxon>Dictyochaceae</taxon>
        <taxon>Octactis</taxon>
    </lineage>
</organism>
<dbReference type="GO" id="GO:0016168">
    <property type="term" value="F:chlorophyll binding"/>
    <property type="evidence" value="ECO:0007669"/>
    <property type="project" value="UniProtKB-KW"/>
</dbReference>
<evidence type="ECO:0000256" key="8">
    <source>
        <dbReference type="SAM" id="SignalP"/>
    </source>
</evidence>
<evidence type="ECO:0008006" key="10">
    <source>
        <dbReference type="Google" id="ProtNLM"/>
    </source>
</evidence>
<evidence type="ECO:0000256" key="7">
    <source>
        <dbReference type="PIRSR" id="PIRSR601344-1"/>
    </source>
</evidence>
<reference evidence="9" key="1">
    <citation type="submission" date="2021-01" db="EMBL/GenBank/DDBJ databases">
        <authorList>
            <person name="Corre E."/>
            <person name="Pelletier E."/>
            <person name="Niang G."/>
            <person name="Scheremetjew M."/>
            <person name="Finn R."/>
            <person name="Kale V."/>
            <person name="Holt S."/>
            <person name="Cochrane G."/>
            <person name="Meng A."/>
            <person name="Brown T."/>
            <person name="Cohen L."/>
        </authorList>
    </citation>
    <scope>NUCLEOTIDE SEQUENCE</scope>
    <source>
        <strain evidence="9">CCMP1381</strain>
    </source>
</reference>
<dbReference type="GO" id="GO:0016020">
    <property type="term" value="C:membrane"/>
    <property type="evidence" value="ECO:0007669"/>
    <property type="project" value="InterPro"/>
</dbReference>
<dbReference type="EMBL" id="HBGS01022852">
    <property type="protein sequence ID" value="CAD9413136.1"/>
    <property type="molecule type" value="Transcribed_RNA"/>
</dbReference>
<evidence type="ECO:0000313" key="9">
    <source>
        <dbReference type="EMBL" id="CAD9413136.1"/>
    </source>
</evidence>
<dbReference type="InterPro" id="IPR022796">
    <property type="entry name" value="Chloroa_b-bind"/>
</dbReference>
<evidence type="ECO:0000256" key="3">
    <source>
        <dbReference type="ARBA" id="ARBA00005933"/>
    </source>
</evidence>
<dbReference type="SUPFAM" id="SSF103511">
    <property type="entry name" value="Chlorophyll a-b binding protein"/>
    <property type="match status" value="1"/>
</dbReference>
<evidence type="ECO:0000256" key="2">
    <source>
        <dbReference type="ARBA" id="ARBA00004229"/>
    </source>
</evidence>
<gene>
    <name evidence="9" type="ORF">DSPE1174_LOCUS11601</name>
</gene>
<dbReference type="AlphaFoldDB" id="A0A7S2FSZ4"/>
<evidence type="ECO:0000256" key="4">
    <source>
        <dbReference type="ARBA" id="ARBA00022528"/>
    </source>
</evidence>
<comment type="function">
    <text evidence="1">The light-harvesting complex (LHC) functions as a light receptor, it captures and delivers excitation energy to photosystems with which it is closely associated. Energy is transferred from the carotenoid and chlorophyll C (or B) to chlorophyll A and the photosynthetic reaction centers where it is used to synthesize ATP and reducing power.</text>
</comment>
<dbReference type="Pfam" id="PF00504">
    <property type="entry name" value="Chloroa_b-bind"/>
    <property type="match status" value="1"/>
</dbReference>
<sequence length="270" mass="29634">MKFSAVVLAAAFGNASAFMAARPAASRSALKMTTQDELVELAESNRDALGAGLGFWDPLGCSSMSFWTLSNEETIGYLRHAEIKHGRVAMAAFLGFCVQSLDVVKGSHSFLPYRGYVENVSPQEQWDNIPVIAKLQIFTFVGMLESYGEIPGEVPHYTQPGGIPGYYPPLVGKRPEFLFNLYDPFDFFTEDDEESKERGLNVELNNGRAAQLGIFYMLTASKGLGAPPLDAIEGFPKYSGDIMVPFEGQLHVAMPELAAWTEQVFASHMP</sequence>
<feature type="signal peptide" evidence="8">
    <location>
        <begin position="1"/>
        <end position="17"/>
    </location>
</feature>
<dbReference type="InterPro" id="IPR001344">
    <property type="entry name" value="Chloro_AB-bd_pln"/>
</dbReference>
<accession>A0A7S2FSZ4</accession>
<evidence type="ECO:0000256" key="6">
    <source>
        <dbReference type="ARBA" id="ARBA00022640"/>
    </source>
</evidence>
<protein>
    <recommendedName>
        <fullName evidence="10">Plastid light harvesting protein</fullName>
    </recommendedName>
</protein>
<feature type="chain" id="PRO_5030672011" description="Plastid light harvesting protein" evidence="8">
    <location>
        <begin position="18"/>
        <end position="270"/>
    </location>
</feature>
<keyword evidence="5" id="KW-0602">Photosynthesis</keyword>
<proteinExistence type="inferred from homology"/>
<dbReference type="PANTHER" id="PTHR21649">
    <property type="entry name" value="CHLOROPHYLL A/B BINDING PROTEIN"/>
    <property type="match status" value="1"/>
</dbReference>
<evidence type="ECO:0000256" key="5">
    <source>
        <dbReference type="ARBA" id="ARBA00022531"/>
    </source>
</evidence>
<name>A0A7S2FSZ4_9STRA</name>
<feature type="binding site" evidence="7">
    <location>
        <position position="99"/>
    </location>
    <ligand>
        <name>chlorophyll a</name>
        <dbReference type="ChEBI" id="CHEBI:58416"/>
        <label>1</label>
    </ligand>
</feature>
<keyword evidence="8" id="KW-0732">Signal</keyword>
<comment type="subcellular location">
    <subcellularLocation>
        <location evidence="2">Plastid</location>
        <location evidence="2">Chloroplast</location>
    </subcellularLocation>
</comment>
<dbReference type="Gene3D" id="1.10.3460.10">
    <property type="entry name" value="Chlorophyll a/b binding protein domain"/>
    <property type="match status" value="1"/>
</dbReference>
<keyword evidence="7" id="KW-0157">Chromophore</keyword>
<evidence type="ECO:0000256" key="1">
    <source>
        <dbReference type="ARBA" id="ARBA00004022"/>
    </source>
</evidence>
<feature type="binding site" evidence="7">
    <location>
        <position position="87"/>
    </location>
    <ligand>
        <name>chlorophyll a</name>
        <dbReference type="ChEBI" id="CHEBI:58416"/>
        <label>1</label>
    </ligand>
</feature>
<dbReference type="GO" id="GO:0009765">
    <property type="term" value="P:photosynthesis, light harvesting"/>
    <property type="evidence" value="ECO:0007669"/>
    <property type="project" value="InterPro"/>
</dbReference>
<keyword evidence="7" id="KW-0148">Chlorophyll</keyword>
<feature type="binding site" evidence="7">
    <location>
        <position position="82"/>
    </location>
    <ligand>
        <name>chlorophyll a</name>
        <dbReference type="ChEBI" id="CHEBI:58416"/>
        <label>1</label>
    </ligand>
</feature>
<keyword evidence="4" id="KW-0150">Chloroplast</keyword>
<dbReference type="GO" id="GO:0009507">
    <property type="term" value="C:chloroplast"/>
    <property type="evidence" value="ECO:0007669"/>
    <property type="project" value="UniProtKB-SubCell"/>
</dbReference>